<sequence length="211" mass="23669">MNKVTLVLADDHPLLLQGLESTLISKGFNVLGTASDGRAVLKLITEFNPEIAILDIEMPEMNGLSVAKHCMEHNYDTKFIILSYHKETEFIARAKSLNVSGYLLKEDALEEIEACINEVANGGKYFSKAFHLKDIASAQTTLEMIEALTPSERKILNFIAANQSTREIADKLFISERTVEKHRSNIIQKLDLEGKPNGLTTWVLHNKHLLH</sequence>
<evidence type="ECO:0008006" key="8">
    <source>
        <dbReference type="Google" id="ProtNLM"/>
    </source>
</evidence>
<name>A0A0L8AQB0_9BACT</name>
<dbReference type="PATRIC" id="fig|1566026.4.peg.2174"/>
<gene>
    <name evidence="6" type="ORF">OB69_02360</name>
</gene>
<evidence type="ECO:0000256" key="2">
    <source>
        <dbReference type="ARBA" id="ARBA00023125"/>
    </source>
</evidence>
<evidence type="ECO:0000259" key="4">
    <source>
        <dbReference type="PROSITE" id="PS50043"/>
    </source>
</evidence>
<evidence type="ECO:0000256" key="1">
    <source>
        <dbReference type="ARBA" id="ARBA00022553"/>
    </source>
</evidence>
<dbReference type="RefSeq" id="WP_053222087.1">
    <property type="nucleotide sequence ID" value="NZ_JSVA01000003.1"/>
</dbReference>
<dbReference type="PANTHER" id="PTHR43214">
    <property type="entry name" value="TWO-COMPONENT RESPONSE REGULATOR"/>
    <property type="match status" value="1"/>
</dbReference>
<dbReference type="PROSITE" id="PS50043">
    <property type="entry name" value="HTH_LUXR_2"/>
    <property type="match status" value="1"/>
</dbReference>
<dbReference type="Proteomes" id="UP000036908">
    <property type="component" value="Unassembled WGS sequence"/>
</dbReference>
<keyword evidence="7" id="KW-1185">Reference proteome</keyword>
<comment type="caution">
    <text evidence="6">The sequence shown here is derived from an EMBL/GenBank/DDBJ whole genome shotgun (WGS) entry which is preliminary data.</text>
</comment>
<dbReference type="SMART" id="SM00421">
    <property type="entry name" value="HTH_LUXR"/>
    <property type="match status" value="1"/>
</dbReference>
<dbReference type="EMBL" id="JSVA01000003">
    <property type="protein sequence ID" value="KOF04372.1"/>
    <property type="molecule type" value="Genomic_DNA"/>
</dbReference>
<dbReference type="GO" id="GO:0006355">
    <property type="term" value="P:regulation of DNA-templated transcription"/>
    <property type="evidence" value="ECO:0007669"/>
    <property type="project" value="InterPro"/>
</dbReference>
<organism evidence="6 7">
    <name type="scientific">Roseivirga seohaensis subsp. aquiponti</name>
    <dbReference type="NCBI Taxonomy" id="1566026"/>
    <lineage>
        <taxon>Bacteria</taxon>
        <taxon>Pseudomonadati</taxon>
        <taxon>Bacteroidota</taxon>
        <taxon>Cytophagia</taxon>
        <taxon>Cytophagales</taxon>
        <taxon>Roseivirgaceae</taxon>
        <taxon>Roseivirga</taxon>
    </lineage>
</organism>
<dbReference type="InterPro" id="IPR011006">
    <property type="entry name" value="CheY-like_superfamily"/>
</dbReference>
<dbReference type="OrthoDB" id="9797341at2"/>
<evidence type="ECO:0000313" key="7">
    <source>
        <dbReference type="Proteomes" id="UP000036908"/>
    </source>
</evidence>
<reference evidence="7" key="1">
    <citation type="submission" date="2014-11" db="EMBL/GenBank/DDBJ databases">
        <title>Genome sequencing of Roseivirga sp. D-25.</title>
        <authorList>
            <person name="Selvaratnam C."/>
            <person name="Thevarajoo S."/>
            <person name="Goh K.M."/>
            <person name="Eee R."/>
            <person name="Chan K.-G."/>
            <person name="Chong C.S."/>
        </authorList>
    </citation>
    <scope>NUCLEOTIDE SEQUENCE [LARGE SCALE GENOMIC DNA]</scope>
    <source>
        <strain evidence="7">D-25</strain>
    </source>
</reference>
<dbReference type="CDD" id="cd17535">
    <property type="entry name" value="REC_NarL-like"/>
    <property type="match status" value="1"/>
</dbReference>
<dbReference type="GO" id="GO:0003677">
    <property type="term" value="F:DNA binding"/>
    <property type="evidence" value="ECO:0007669"/>
    <property type="project" value="UniProtKB-KW"/>
</dbReference>
<evidence type="ECO:0000259" key="5">
    <source>
        <dbReference type="PROSITE" id="PS50110"/>
    </source>
</evidence>
<dbReference type="GO" id="GO:0000160">
    <property type="term" value="P:phosphorelay signal transduction system"/>
    <property type="evidence" value="ECO:0007669"/>
    <property type="project" value="InterPro"/>
</dbReference>
<dbReference type="InterPro" id="IPR039420">
    <property type="entry name" value="WalR-like"/>
</dbReference>
<dbReference type="Pfam" id="PF00196">
    <property type="entry name" value="GerE"/>
    <property type="match status" value="1"/>
</dbReference>
<dbReference type="PROSITE" id="PS50110">
    <property type="entry name" value="RESPONSE_REGULATORY"/>
    <property type="match status" value="1"/>
</dbReference>
<accession>A0A0L8AQB0</accession>
<feature type="modified residue" description="4-aspartylphosphate" evidence="3">
    <location>
        <position position="55"/>
    </location>
</feature>
<dbReference type="InterPro" id="IPR001789">
    <property type="entry name" value="Sig_transdc_resp-reg_receiver"/>
</dbReference>
<evidence type="ECO:0000313" key="6">
    <source>
        <dbReference type="EMBL" id="KOF04372.1"/>
    </source>
</evidence>
<dbReference type="SUPFAM" id="SSF46894">
    <property type="entry name" value="C-terminal effector domain of the bipartite response regulators"/>
    <property type="match status" value="1"/>
</dbReference>
<feature type="domain" description="HTH luxR-type" evidence="4">
    <location>
        <begin position="141"/>
        <end position="206"/>
    </location>
</feature>
<dbReference type="SMART" id="SM00448">
    <property type="entry name" value="REC"/>
    <property type="match status" value="1"/>
</dbReference>
<evidence type="ECO:0000256" key="3">
    <source>
        <dbReference type="PROSITE-ProRule" id="PRU00169"/>
    </source>
</evidence>
<keyword evidence="2" id="KW-0238">DNA-binding</keyword>
<feature type="domain" description="Response regulatory" evidence="5">
    <location>
        <begin position="5"/>
        <end position="120"/>
    </location>
</feature>
<dbReference type="Pfam" id="PF00072">
    <property type="entry name" value="Response_reg"/>
    <property type="match status" value="1"/>
</dbReference>
<dbReference type="InterPro" id="IPR000792">
    <property type="entry name" value="Tscrpt_reg_LuxR_C"/>
</dbReference>
<keyword evidence="1 3" id="KW-0597">Phosphoprotein</keyword>
<protein>
    <recommendedName>
        <fullName evidence="8">LuxR family transcriptional regulator</fullName>
    </recommendedName>
</protein>
<dbReference type="InterPro" id="IPR058245">
    <property type="entry name" value="NreC/VraR/RcsB-like_REC"/>
</dbReference>
<dbReference type="CDD" id="cd06170">
    <property type="entry name" value="LuxR_C_like"/>
    <property type="match status" value="1"/>
</dbReference>
<dbReference type="PRINTS" id="PR00038">
    <property type="entry name" value="HTHLUXR"/>
</dbReference>
<proteinExistence type="predicted"/>
<dbReference type="AlphaFoldDB" id="A0A0L8AQB0"/>
<dbReference type="Gene3D" id="3.40.50.2300">
    <property type="match status" value="1"/>
</dbReference>
<dbReference type="InterPro" id="IPR016032">
    <property type="entry name" value="Sig_transdc_resp-reg_C-effctor"/>
</dbReference>
<dbReference type="SUPFAM" id="SSF52172">
    <property type="entry name" value="CheY-like"/>
    <property type="match status" value="1"/>
</dbReference>